<protein>
    <submittedName>
        <fullName evidence="1">Uncharacterized protein</fullName>
    </submittedName>
</protein>
<reference evidence="1" key="2">
    <citation type="submission" date="2014-03" db="EMBL/GenBank/DDBJ databases">
        <title>The Genome Annotation of Fusarium oxysporum Cotton.</title>
        <authorList>
            <consortium name="The Broad Institute Genomics Platform"/>
            <person name="Ma L.-J."/>
            <person name="Corby-Kistler H."/>
            <person name="Broz K."/>
            <person name="Gale L.R."/>
            <person name="Jonkers W."/>
            <person name="O'Donnell K."/>
            <person name="Ploetz R."/>
            <person name="Steinberg C."/>
            <person name="Schwartz D.C."/>
            <person name="VanEtten H."/>
            <person name="Zhou S."/>
            <person name="Young S.K."/>
            <person name="Zeng Q."/>
            <person name="Gargeya S."/>
            <person name="Fitzgerald M."/>
            <person name="Abouelleil A."/>
            <person name="Alvarado L."/>
            <person name="Chapman S.B."/>
            <person name="Gainer-Dewar J."/>
            <person name="Goldberg J."/>
            <person name="Griggs A."/>
            <person name="Gujja S."/>
            <person name="Hansen M."/>
            <person name="Howarth C."/>
            <person name="Imamovic A."/>
            <person name="Ireland A."/>
            <person name="Larimer J."/>
            <person name="McCowan C."/>
            <person name="Murphy C."/>
            <person name="Pearson M."/>
            <person name="Poon T.W."/>
            <person name="Priest M."/>
            <person name="Roberts A."/>
            <person name="Saif S."/>
            <person name="Shea T."/>
            <person name="Sykes S."/>
            <person name="Wortman J."/>
            <person name="Nusbaum C."/>
            <person name="Birren B."/>
        </authorList>
    </citation>
    <scope>NUCLEOTIDE SEQUENCE</scope>
    <source>
        <strain evidence="1">25433</strain>
    </source>
</reference>
<evidence type="ECO:0000313" key="1">
    <source>
        <dbReference type="EMBL" id="EXM12791.1"/>
    </source>
</evidence>
<dbReference type="HOGENOM" id="CLU_2960841_0_0_1"/>
<proteinExistence type="predicted"/>
<dbReference type="EMBL" id="KK035381">
    <property type="protein sequence ID" value="EXM12791.1"/>
    <property type="molecule type" value="Genomic_DNA"/>
</dbReference>
<accession>X0KVV4</accession>
<organism evidence="1">
    <name type="scientific">Fusarium oxysporum f. sp. vasinfectum 25433</name>
    <dbReference type="NCBI Taxonomy" id="1089449"/>
    <lineage>
        <taxon>Eukaryota</taxon>
        <taxon>Fungi</taxon>
        <taxon>Dikarya</taxon>
        <taxon>Ascomycota</taxon>
        <taxon>Pezizomycotina</taxon>
        <taxon>Sordariomycetes</taxon>
        <taxon>Hypocreomycetidae</taxon>
        <taxon>Hypocreales</taxon>
        <taxon>Nectriaceae</taxon>
        <taxon>Fusarium</taxon>
        <taxon>Fusarium oxysporum species complex</taxon>
    </lineage>
</organism>
<dbReference type="Proteomes" id="UP000030701">
    <property type="component" value="Unassembled WGS sequence"/>
</dbReference>
<reference evidence="1" key="1">
    <citation type="submission" date="2011-11" db="EMBL/GenBank/DDBJ databases">
        <title>The Genome Sequence of Fusarium oxysporum Cotton.</title>
        <authorList>
            <consortium name="The Broad Institute Genome Sequencing Platform"/>
            <person name="Ma L.-J."/>
            <person name="Gale L.R."/>
            <person name="Schwartz D.C."/>
            <person name="Zhou S."/>
            <person name="Corby-Kistler H."/>
            <person name="Young S.K."/>
            <person name="Zeng Q."/>
            <person name="Gargeya S."/>
            <person name="Fitzgerald M."/>
            <person name="Haas B."/>
            <person name="Abouelleil A."/>
            <person name="Alvarado L."/>
            <person name="Arachchi H.M."/>
            <person name="Berlin A."/>
            <person name="Brown A."/>
            <person name="Chapman S.B."/>
            <person name="Chen Z."/>
            <person name="Dunbar C."/>
            <person name="Freedman E."/>
            <person name="Gearin G."/>
            <person name="Goldberg J."/>
            <person name="Griggs A."/>
            <person name="Gujja S."/>
            <person name="Heiman D."/>
            <person name="Howarth C."/>
            <person name="Larson L."/>
            <person name="Lui A."/>
            <person name="MacDonald P.J.P."/>
            <person name="Montmayeur A."/>
            <person name="Murphy C."/>
            <person name="Neiman D."/>
            <person name="Pearson M."/>
            <person name="Priest M."/>
            <person name="Roberts A."/>
            <person name="Saif S."/>
            <person name="Shea T."/>
            <person name="Shenoy N."/>
            <person name="Sisk P."/>
            <person name="Stolte C."/>
            <person name="Sykes S."/>
            <person name="Wortman J."/>
            <person name="Nusbaum C."/>
            <person name="Birren B."/>
        </authorList>
    </citation>
    <scope>NUCLEOTIDE SEQUENCE [LARGE SCALE GENOMIC DNA]</scope>
    <source>
        <strain evidence="1">25433</strain>
    </source>
</reference>
<sequence length="59" mass="7368">MQARKPFEFSRVGAQQYCFRQRRRLVNRFSLGHPHRVFYHSGRYYRGNEPHRVCYRDCF</sequence>
<gene>
    <name evidence="1" type="ORF">FOTG_18724</name>
</gene>
<dbReference type="AlphaFoldDB" id="X0KVV4"/>
<name>X0KVV4_FUSOX</name>